<name>A0A024S6Y8_HYPJR</name>
<accession>A0A024S6Y8</accession>
<dbReference type="EMBL" id="KI911153">
    <property type="protein sequence ID" value="ETS00261.1"/>
    <property type="molecule type" value="Genomic_DNA"/>
</dbReference>
<sequence>MLPWSDQLDFANSMLDPEFRGRDGNITSSPKFDLRLSAEAIIISHGLGSNWTAGLALDEVHPDVISANKFVPILNGLGKISQHRFQLEDVTHELAAFLCAA</sequence>
<evidence type="ECO:0000313" key="1">
    <source>
        <dbReference type="EMBL" id="ETS00261.1"/>
    </source>
</evidence>
<gene>
    <name evidence="1" type="ORF">M419DRAFT_10312</name>
</gene>
<reference evidence="2" key="1">
    <citation type="journal article" date="2013" name="Ind. Biotechnol.">
        <title>Comparative genomics analysis of Trichoderma reesei strains.</title>
        <authorList>
            <person name="Koike H."/>
            <person name="Aerts A."/>
            <person name="LaButti K."/>
            <person name="Grigoriev I.V."/>
            <person name="Baker S.E."/>
        </authorList>
    </citation>
    <scope>NUCLEOTIDE SEQUENCE [LARGE SCALE GENOMIC DNA]</scope>
    <source>
        <strain evidence="2">ATCC 56765 / BCRC 32924 / NRRL 11460 / Rut C-30</strain>
    </source>
</reference>
<dbReference type="Proteomes" id="UP000024376">
    <property type="component" value="Unassembled WGS sequence"/>
</dbReference>
<organism evidence="1 2">
    <name type="scientific">Hypocrea jecorina (strain ATCC 56765 / BCRC 32924 / NRRL 11460 / Rut C-30)</name>
    <name type="common">Trichoderma reesei</name>
    <dbReference type="NCBI Taxonomy" id="1344414"/>
    <lineage>
        <taxon>Eukaryota</taxon>
        <taxon>Fungi</taxon>
        <taxon>Dikarya</taxon>
        <taxon>Ascomycota</taxon>
        <taxon>Pezizomycotina</taxon>
        <taxon>Sordariomycetes</taxon>
        <taxon>Hypocreomycetidae</taxon>
        <taxon>Hypocreales</taxon>
        <taxon>Hypocreaceae</taxon>
        <taxon>Trichoderma</taxon>
    </lineage>
</organism>
<protein>
    <submittedName>
        <fullName evidence="1">Uncharacterized protein</fullName>
    </submittedName>
</protein>
<dbReference type="AlphaFoldDB" id="A0A024S6Y8"/>
<proteinExistence type="predicted"/>
<dbReference type="HOGENOM" id="CLU_2293718_0_0_1"/>
<evidence type="ECO:0000313" key="2">
    <source>
        <dbReference type="Proteomes" id="UP000024376"/>
    </source>
</evidence>
<dbReference type="KEGG" id="trr:M419DRAFT_10312"/>